<dbReference type="EMBL" id="JACHDE010000050">
    <property type="protein sequence ID" value="MBB5405947.1"/>
    <property type="molecule type" value="Genomic_DNA"/>
</dbReference>
<gene>
    <name evidence="1" type="ORF">HDG41_008046</name>
</gene>
<proteinExistence type="predicted"/>
<evidence type="ECO:0000313" key="1">
    <source>
        <dbReference type="EMBL" id="MBB5405947.1"/>
    </source>
</evidence>
<organism evidence="1 2">
    <name type="scientific">Paraburkholderia youngii</name>
    <dbReference type="NCBI Taxonomy" id="2782701"/>
    <lineage>
        <taxon>Bacteria</taxon>
        <taxon>Pseudomonadati</taxon>
        <taxon>Pseudomonadota</taxon>
        <taxon>Betaproteobacteria</taxon>
        <taxon>Burkholderiales</taxon>
        <taxon>Burkholderiaceae</taxon>
        <taxon>Paraburkholderia</taxon>
    </lineage>
</organism>
<accession>A0A7W8P9I1</accession>
<protein>
    <submittedName>
        <fullName evidence="1">Uncharacterized protein</fullName>
    </submittedName>
</protein>
<dbReference type="AlphaFoldDB" id="A0A7W8P9I1"/>
<name>A0A7W8P9I1_9BURK</name>
<sequence>MDTEACVRAMWIVHLPSFTSQVQPPIVSKDAAQFVCLKCLWLRVRTIG</sequence>
<evidence type="ECO:0000313" key="2">
    <source>
        <dbReference type="Proteomes" id="UP000592820"/>
    </source>
</evidence>
<dbReference type="Proteomes" id="UP000592820">
    <property type="component" value="Unassembled WGS sequence"/>
</dbReference>
<comment type="caution">
    <text evidence="1">The sequence shown here is derived from an EMBL/GenBank/DDBJ whole genome shotgun (WGS) entry which is preliminary data.</text>
</comment>
<reference evidence="1 2" key="1">
    <citation type="submission" date="2020-08" db="EMBL/GenBank/DDBJ databases">
        <title>Genomic Encyclopedia of Type Strains, Phase IV (KMG-V): Genome sequencing to study the core and pangenomes of soil and plant-associated prokaryotes.</title>
        <authorList>
            <person name="Whitman W."/>
        </authorList>
    </citation>
    <scope>NUCLEOTIDE SEQUENCE [LARGE SCALE GENOMIC DNA]</scope>
    <source>
        <strain evidence="1 2">JPY162</strain>
    </source>
</reference>